<feature type="domain" description="Kinesin motor" evidence="9">
    <location>
        <begin position="2"/>
        <end position="327"/>
    </location>
</feature>
<name>G0QZX1_ICHMU</name>
<dbReference type="RefSeq" id="XP_004030469.1">
    <property type="nucleotide sequence ID" value="XM_004030421.1"/>
</dbReference>
<accession>G0QZX1</accession>
<evidence type="ECO:0000256" key="1">
    <source>
        <dbReference type="ARBA" id="ARBA00022741"/>
    </source>
</evidence>
<organism evidence="10 11">
    <name type="scientific">Ichthyophthirius multifiliis</name>
    <name type="common">White spot disease agent</name>
    <name type="synonym">Ich</name>
    <dbReference type="NCBI Taxonomy" id="5932"/>
    <lineage>
        <taxon>Eukaryota</taxon>
        <taxon>Sar</taxon>
        <taxon>Alveolata</taxon>
        <taxon>Ciliophora</taxon>
        <taxon>Intramacronucleata</taxon>
        <taxon>Oligohymenophorea</taxon>
        <taxon>Hymenostomatida</taxon>
        <taxon>Ophryoglenina</taxon>
        <taxon>Ichthyophthirius</taxon>
    </lineage>
</organism>
<dbReference type="GO" id="GO:0003777">
    <property type="term" value="F:microtubule motor activity"/>
    <property type="evidence" value="ECO:0007669"/>
    <property type="project" value="InterPro"/>
</dbReference>
<dbReference type="GeneID" id="14905326"/>
<dbReference type="Proteomes" id="UP000008983">
    <property type="component" value="Unassembled WGS sequence"/>
</dbReference>
<dbReference type="InParanoid" id="G0QZX1"/>
<dbReference type="InterPro" id="IPR027417">
    <property type="entry name" value="P-loop_NTPase"/>
</dbReference>
<dbReference type="OrthoDB" id="303838at2759"/>
<feature type="region of interest" description="Disordered" evidence="8">
    <location>
        <begin position="912"/>
        <end position="964"/>
    </location>
</feature>
<evidence type="ECO:0000256" key="6">
    <source>
        <dbReference type="RuleBase" id="RU000394"/>
    </source>
</evidence>
<keyword evidence="4 5" id="KW-0505">Motor protein</keyword>
<dbReference type="InterPro" id="IPR036961">
    <property type="entry name" value="Kinesin_motor_dom_sf"/>
</dbReference>
<dbReference type="Gene3D" id="3.40.850.10">
    <property type="entry name" value="Kinesin motor domain"/>
    <property type="match status" value="1"/>
</dbReference>
<reference evidence="10 11" key="1">
    <citation type="submission" date="2011-07" db="EMBL/GenBank/DDBJ databases">
        <authorList>
            <person name="Coyne R."/>
            <person name="Brami D."/>
            <person name="Johnson J."/>
            <person name="Hostetler J."/>
            <person name="Hannick L."/>
            <person name="Clark T."/>
            <person name="Cassidy-Hanley D."/>
            <person name="Inman J."/>
        </authorList>
    </citation>
    <scope>NUCLEOTIDE SEQUENCE [LARGE SCALE GENOMIC DNA]</scope>
    <source>
        <strain evidence="10 11">G5</strain>
    </source>
</reference>
<dbReference type="PROSITE" id="PS50067">
    <property type="entry name" value="KINESIN_MOTOR_2"/>
    <property type="match status" value="1"/>
</dbReference>
<keyword evidence="6" id="KW-0493">Microtubule</keyword>
<dbReference type="STRING" id="857967.G0QZX1"/>
<dbReference type="InterPro" id="IPR019821">
    <property type="entry name" value="Kinesin_motor_CS"/>
</dbReference>
<evidence type="ECO:0000256" key="5">
    <source>
        <dbReference type="PROSITE-ProRule" id="PRU00283"/>
    </source>
</evidence>
<sequence>MSVIVAVRVRPFNQREIDLNSQLCIDMDGPRTTLLCLEDSKKNKDFAFDYSFWSHDGFELDDNAWQGYHCCLFAYGQTGAGKSYSMVGYGANKGIVPIACQEIFKKIESNTNPNIIYEVQCSMLEIYNETVQDLLVNVTKRPVGGLKIRQNTSLGFYTDGLSKHPVEDYDQIEKLMDGGTQNRTVAATQMNASSSRAHTIIVIEFKQTETKDNNRKFEKLSVINLVDLAGSEKVGKTGAEGARLKEASNINQSLTTLGKVIQTLAEKEMGKSKGAVVPYRESCLTKILCNALGGNSKTLMICAVSPSSDNWEETLSTLRYADQAKKIKNKATVNESATDKLIRELTQENEKLKIFMQKFQEQFGINLDSMDVSSLQKLDTKQVNIQEILIKKEQMEANEHLLVDATKTKKQRIEENKQYEDQKPQIDLSKPYLTNIHEDPQLHNKIQCTLDRQKTIIGSKYAEPKADIIVGLTKHNIAEIVYENGIIFIQPIQGQDESFILLNGCPVRNRIELKNLDRLIFSTTSMFILMDQSSQSRTEGLVFNQIDFEFVQIERNKYMELENKLREQENEFRKQQDEEKKVEQQKLWEDEKKKLEEQIKQLQMQPPPPLPTMKKQCSEKINKYKDKNYLEHKLQKYLPKVLEINLIAKELKRKVTLQAKIAQIYEENEEKKDAQNIINIKSKVQIQVDNKELGQVYIWDHTKFNERYYMIKDLLEKYFETNTLPVIDPSNDPFCDPPEPHLIGNGYFKLLYLAYFMDSVMDLSIVGENGQCGSLNVSIIPCNETGDINLSEKMENESCEEIIEDPNQLLGRTLYFKINIQKAQLPEAFCKDSYVEYSLMDQYGKIQIYRTETIVGKNSKPNYNYSKIFCYENLNSEHLNYFMERNLVFKVFGFEEIQIDRKKSEVNNQNLNQKRIELQDGNSEEQEGKKKIEGKKEVEGDSDKKKQKQDKGEGKKDKEDCNIY</sequence>
<keyword evidence="10" id="KW-0378">Hydrolase</keyword>
<dbReference type="SUPFAM" id="SSF49879">
    <property type="entry name" value="SMAD/FHA domain"/>
    <property type="match status" value="1"/>
</dbReference>
<evidence type="ECO:0000256" key="3">
    <source>
        <dbReference type="ARBA" id="ARBA00023054"/>
    </source>
</evidence>
<keyword evidence="11" id="KW-1185">Reference proteome</keyword>
<feature type="coiled-coil region" evidence="7">
    <location>
        <begin position="342"/>
        <end position="422"/>
    </location>
</feature>
<gene>
    <name evidence="10" type="ORF">IMG5_160320</name>
</gene>
<dbReference type="GO" id="GO:0016787">
    <property type="term" value="F:hydrolase activity"/>
    <property type="evidence" value="ECO:0007669"/>
    <property type="project" value="UniProtKB-KW"/>
</dbReference>
<evidence type="ECO:0000313" key="10">
    <source>
        <dbReference type="EMBL" id="EGR29233.1"/>
    </source>
</evidence>
<evidence type="ECO:0000313" key="11">
    <source>
        <dbReference type="Proteomes" id="UP000008983"/>
    </source>
</evidence>
<proteinExistence type="inferred from homology"/>
<dbReference type="Gene3D" id="2.60.200.20">
    <property type="match status" value="1"/>
</dbReference>
<dbReference type="GO" id="GO:0007018">
    <property type="term" value="P:microtubule-based movement"/>
    <property type="evidence" value="ECO:0007669"/>
    <property type="project" value="InterPro"/>
</dbReference>
<dbReference type="InterPro" id="IPR001752">
    <property type="entry name" value="Kinesin_motor_dom"/>
</dbReference>
<protein>
    <recommendedName>
        <fullName evidence="6">Kinesin-like protein</fullName>
    </recommendedName>
</protein>
<evidence type="ECO:0000256" key="2">
    <source>
        <dbReference type="ARBA" id="ARBA00022840"/>
    </source>
</evidence>
<dbReference type="AlphaFoldDB" id="G0QZX1"/>
<dbReference type="PANTHER" id="PTHR47117">
    <property type="entry name" value="STAR-RELATED LIPID TRANSFER PROTEIN 9"/>
    <property type="match status" value="1"/>
</dbReference>
<feature type="binding site" evidence="5">
    <location>
        <begin position="76"/>
        <end position="83"/>
    </location>
    <ligand>
        <name>ATP</name>
        <dbReference type="ChEBI" id="CHEBI:30616"/>
    </ligand>
</feature>
<dbReference type="SMART" id="SM00129">
    <property type="entry name" value="KISc"/>
    <property type="match status" value="1"/>
</dbReference>
<evidence type="ECO:0000256" key="8">
    <source>
        <dbReference type="SAM" id="MobiDB-lite"/>
    </source>
</evidence>
<evidence type="ECO:0000256" key="7">
    <source>
        <dbReference type="SAM" id="Coils"/>
    </source>
</evidence>
<dbReference type="InterPro" id="IPR008984">
    <property type="entry name" value="SMAD_FHA_dom_sf"/>
</dbReference>
<dbReference type="GO" id="GO:0005874">
    <property type="term" value="C:microtubule"/>
    <property type="evidence" value="ECO:0007669"/>
    <property type="project" value="UniProtKB-KW"/>
</dbReference>
<feature type="compositionally biased region" description="Basic and acidic residues" evidence="8">
    <location>
        <begin position="926"/>
        <end position="964"/>
    </location>
</feature>
<keyword evidence="2 5" id="KW-0067">ATP-binding</keyword>
<feature type="coiled-coil region" evidence="7">
    <location>
        <begin position="551"/>
        <end position="605"/>
    </location>
</feature>
<comment type="similarity">
    <text evidence="5 6">Belongs to the TRAFAC class myosin-kinesin ATPase superfamily. Kinesin family.</text>
</comment>
<evidence type="ECO:0000256" key="4">
    <source>
        <dbReference type="ARBA" id="ARBA00023175"/>
    </source>
</evidence>
<dbReference type="eggNOG" id="KOG0245">
    <property type="taxonomic scope" value="Eukaryota"/>
</dbReference>
<evidence type="ECO:0000259" key="9">
    <source>
        <dbReference type="PROSITE" id="PS50067"/>
    </source>
</evidence>
<dbReference type="GO" id="GO:0008017">
    <property type="term" value="F:microtubule binding"/>
    <property type="evidence" value="ECO:0007669"/>
    <property type="project" value="InterPro"/>
</dbReference>
<dbReference type="SUPFAM" id="SSF52540">
    <property type="entry name" value="P-loop containing nucleoside triphosphate hydrolases"/>
    <property type="match status" value="1"/>
</dbReference>
<keyword evidence="1 5" id="KW-0547">Nucleotide-binding</keyword>
<dbReference type="PRINTS" id="PR00380">
    <property type="entry name" value="KINESINHEAVY"/>
</dbReference>
<keyword evidence="3 7" id="KW-0175">Coiled coil</keyword>
<dbReference type="PROSITE" id="PS00411">
    <property type="entry name" value="KINESIN_MOTOR_1"/>
    <property type="match status" value="1"/>
</dbReference>
<dbReference type="GO" id="GO:0005524">
    <property type="term" value="F:ATP binding"/>
    <property type="evidence" value="ECO:0007669"/>
    <property type="project" value="UniProtKB-UniRule"/>
</dbReference>
<dbReference type="OMA" id="HMVITIH"/>
<dbReference type="EMBL" id="GL984171">
    <property type="protein sequence ID" value="EGR29233.1"/>
    <property type="molecule type" value="Genomic_DNA"/>
</dbReference>
<dbReference type="Pfam" id="PF00225">
    <property type="entry name" value="Kinesin"/>
    <property type="match status" value="1"/>
</dbReference>